<dbReference type="InterPro" id="IPR010972">
    <property type="entry name" value="Beta-PGM"/>
</dbReference>
<protein>
    <submittedName>
        <fullName evidence="6">Beta-phosphoglucomutase</fullName>
    </submittedName>
</protein>
<dbReference type="SUPFAM" id="SSF56784">
    <property type="entry name" value="HAD-like"/>
    <property type="match status" value="1"/>
</dbReference>
<dbReference type="GO" id="GO:0000287">
    <property type="term" value="F:magnesium ion binding"/>
    <property type="evidence" value="ECO:0007669"/>
    <property type="project" value="InterPro"/>
</dbReference>
<dbReference type="SFLD" id="SFLDG01135">
    <property type="entry name" value="C1.5.6:_HAD__Beta-PGM__Phospha"/>
    <property type="match status" value="1"/>
</dbReference>
<evidence type="ECO:0000256" key="5">
    <source>
        <dbReference type="PIRSR" id="PIRSR610972-4"/>
    </source>
</evidence>
<keyword evidence="7" id="KW-1185">Reference proteome</keyword>
<evidence type="ECO:0000256" key="4">
    <source>
        <dbReference type="PIRSR" id="PIRSR610972-3"/>
    </source>
</evidence>
<feature type="active site" description="Proton donor/acceptor" evidence="2">
    <location>
        <position position="10"/>
    </location>
</feature>
<dbReference type="InterPro" id="IPR023214">
    <property type="entry name" value="HAD_sf"/>
</dbReference>
<dbReference type="NCBIfam" id="TIGR01509">
    <property type="entry name" value="HAD-SF-IA-v3"/>
    <property type="match status" value="1"/>
</dbReference>
<comment type="caution">
    <text evidence="6">The sequence shown here is derived from an EMBL/GenBank/DDBJ whole genome shotgun (WGS) entry which is preliminary data.</text>
</comment>
<dbReference type="PRINTS" id="PR00413">
    <property type="entry name" value="HADHALOGNASE"/>
</dbReference>
<evidence type="ECO:0000313" key="6">
    <source>
        <dbReference type="EMBL" id="TYP51319.1"/>
    </source>
</evidence>
<comment type="similarity">
    <text evidence="1">Belongs to the HAD-like hydrolase superfamily. CbbY/CbbZ/Gph/YieH family.</text>
</comment>
<dbReference type="Gene3D" id="1.10.150.240">
    <property type="entry name" value="Putative phosphatase, domain 2"/>
    <property type="match status" value="1"/>
</dbReference>
<feature type="binding site" evidence="3">
    <location>
        <position position="77"/>
    </location>
    <ligand>
        <name>substrate</name>
    </ligand>
</feature>
<keyword evidence="4" id="KW-0479">Metal-binding</keyword>
<feature type="binding site" evidence="3">
    <location>
        <begin position="10"/>
        <end position="12"/>
    </location>
    <ligand>
        <name>substrate</name>
    </ligand>
</feature>
<dbReference type="SFLD" id="SFLDF00046">
    <property type="entry name" value="beta-phosphoglucomutase"/>
    <property type="match status" value="1"/>
</dbReference>
<evidence type="ECO:0000256" key="3">
    <source>
        <dbReference type="PIRSR" id="PIRSR610972-2"/>
    </source>
</evidence>
<organism evidence="6 7">
    <name type="scientific">Thermosediminibacter litoriperuensis</name>
    <dbReference type="NCBI Taxonomy" id="291989"/>
    <lineage>
        <taxon>Bacteria</taxon>
        <taxon>Bacillati</taxon>
        <taxon>Bacillota</taxon>
        <taxon>Clostridia</taxon>
        <taxon>Thermosediminibacterales</taxon>
        <taxon>Thermosediminibacteraceae</taxon>
        <taxon>Thermosediminibacter</taxon>
    </lineage>
</organism>
<dbReference type="Proteomes" id="UP000322294">
    <property type="component" value="Unassembled WGS sequence"/>
</dbReference>
<comment type="cofactor">
    <cofactor evidence="4">
        <name>Mg(2+)</name>
        <dbReference type="ChEBI" id="CHEBI:18420"/>
    </cofactor>
    <text evidence="4">Binds 2 magnesium ions per subunit.</text>
</comment>
<feature type="site" description="Important for catalytic activity and assists the phosphoryl transfer reaction to Asp8 by balancing charge and orienting the reacting groups" evidence="5">
    <location>
        <position position="115"/>
    </location>
</feature>
<evidence type="ECO:0000313" key="7">
    <source>
        <dbReference type="Proteomes" id="UP000322294"/>
    </source>
</evidence>
<gene>
    <name evidence="6" type="ORF">LZ11_01921</name>
</gene>
<dbReference type="PANTHER" id="PTHR43481:SF4">
    <property type="entry name" value="GLYCEROL-1-PHOSPHATE PHOSPHOHYDROLASE 1-RELATED"/>
    <property type="match status" value="1"/>
</dbReference>
<dbReference type="Gene3D" id="3.40.50.1000">
    <property type="entry name" value="HAD superfamily/HAD-like"/>
    <property type="match status" value="1"/>
</dbReference>
<dbReference type="GO" id="GO:0050308">
    <property type="term" value="F:sugar-phosphatase activity"/>
    <property type="evidence" value="ECO:0007669"/>
    <property type="project" value="TreeGrafter"/>
</dbReference>
<dbReference type="Pfam" id="PF00702">
    <property type="entry name" value="Hydrolase"/>
    <property type="match status" value="1"/>
</dbReference>
<dbReference type="InterPro" id="IPR023198">
    <property type="entry name" value="PGP-like_dom2"/>
</dbReference>
<dbReference type="RefSeq" id="WP_148867623.1">
    <property type="nucleotide sequence ID" value="NZ_VNHO01000023.1"/>
</dbReference>
<evidence type="ECO:0000256" key="2">
    <source>
        <dbReference type="PIRSR" id="PIRSR610972-1"/>
    </source>
</evidence>
<feature type="binding site" evidence="3">
    <location>
        <position position="26"/>
    </location>
    <ligand>
        <name>substrate</name>
    </ligand>
</feature>
<dbReference type="PANTHER" id="PTHR43481">
    <property type="entry name" value="FRUCTOSE-1-PHOSPHATE PHOSPHATASE"/>
    <property type="match status" value="1"/>
</dbReference>
<feature type="binding site" evidence="3">
    <location>
        <position position="146"/>
    </location>
    <ligand>
        <name>substrate</name>
    </ligand>
</feature>
<dbReference type="InterPro" id="IPR010976">
    <property type="entry name" value="B-phosphoglucomutase_hydrolase"/>
</dbReference>
<feature type="binding site" evidence="4">
    <location>
        <position position="170"/>
    </location>
    <ligand>
        <name>Mg(2+)</name>
        <dbReference type="ChEBI" id="CHEBI:18420"/>
    </ligand>
</feature>
<dbReference type="NCBIfam" id="TIGR02009">
    <property type="entry name" value="PGMB-YQAB-SF"/>
    <property type="match status" value="1"/>
</dbReference>
<dbReference type="GO" id="GO:0008801">
    <property type="term" value="F:beta-phosphoglucomutase activity"/>
    <property type="evidence" value="ECO:0007669"/>
    <property type="project" value="InterPro"/>
</dbReference>
<dbReference type="InterPro" id="IPR006439">
    <property type="entry name" value="HAD-SF_hydro_IA"/>
</dbReference>
<feature type="binding site" evidence="3">
    <location>
        <position position="53"/>
    </location>
    <ligand>
        <name>substrate</name>
    </ligand>
</feature>
<feature type="site" description="Important for catalytic activity and assists the phosphoryl transfer reaction to Asp8 by balancing charge and orienting the reacting groups" evidence="5">
    <location>
        <position position="146"/>
    </location>
</feature>
<feature type="binding site" evidence="4">
    <location>
        <position position="171"/>
    </location>
    <ligand>
        <name>Mg(2+)</name>
        <dbReference type="ChEBI" id="CHEBI:18420"/>
    </ligand>
</feature>
<feature type="binding site" evidence="3">
    <location>
        <begin position="45"/>
        <end position="50"/>
    </location>
    <ligand>
        <name>substrate</name>
    </ligand>
</feature>
<dbReference type="GO" id="GO:0005975">
    <property type="term" value="P:carbohydrate metabolic process"/>
    <property type="evidence" value="ECO:0007669"/>
    <property type="project" value="InterPro"/>
</dbReference>
<dbReference type="EMBL" id="VNHO01000023">
    <property type="protein sequence ID" value="TYP51319.1"/>
    <property type="molecule type" value="Genomic_DNA"/>
</dbReference>
<dbReference type="InterPro" id="IPR051806">
    <property type="entry name" value="HAD-like_SPP"/>
</dbReference>
<name>A0A5S5AKE4_9FIRM</name>
<dbReference type="SFLD" id="SFLDG01129">
    <property type="entry name" value="C1.5:_HAD__Beta-PGM__Phosphata"/>
    <property type="match status" value="1"/>
</dbReference>
<feature type="binding site" evidence="4">
    <location>
        <position position="10"/>
    </location>
    <ligand>
        <name>Mg(2+)</name>
        <dbReference type="ChEBI" id="CHEBI:18420"/>
    </ligand>
</feature>
<reference evidence="6 7" key="1">
    <citation type="submission" date="2019-07" db="EMBL/GenBank/DDBJ databases">
        <title>Genomic Encyclopedia of Type Strains, Phase I: the one thousand microbial genomes (KMG-I) project.</title>
        <authorList>
            <person name="Kyrpides N."/>
        </authorList>
    </citation>
    <scope>NUCLEOTIDE SEQUENCE [LARGE SCALE GENOMIC DNA]</scope>
    <source>
        <strain evidence="6 7">DSM 16647</strain>
    </source>
</reference>
<feature type="binding site" evidence="4">
    <location>
        <position position="12"/>
    </location>
    <ligand>
        <name>Mg(2+)</name>
        <dbReference type="ChEBI" id="CHEBI:18420"/>
    </ligand>
</feature>
<dbReference type="CDD" id="cd02598">
    <property type="entry name" value="HAD_BPGM"/>
    <property type="match status" value="1"/>
</dbReference>
<dbReference type="AlphaFoldDB" id="A0A5S5AKE4"/>
<sequence>MPVYKAAVFDLDGVITDTARFHYLAWKKLADELGVYFDENINERLKGVGRMESLEIILEKSPRRFSRDEKEYLAEKKNGYYKNMIEKITQKDLLPGVKELFFALKGRGVKIALASASRNAPTVLKNLGIAELFDYVVDAGRIKRCKPDPEIFLVAAENLGLKPGECVGIEDSAAGIEAIKRAGMFAVGIGDPEILKNADMVLRDLKNLRAILKLFDD</sequence>
<feature type="binding site" evidence="3">
    <location>
        <begin position="115"/>
        <end position="119"/>
    </location>
    <ligand>
        <name>substrate</name>
    </ligand>
</feature>
<accession>A0A5S5AKE4</accession>
<dbReference type="NCBIfam" id="TIGR01990">
    <property type="entry name" value="bPGM"/>
    <property type="match status" value="1"/>
</dbReference>
<evidence type="ECO:0000256" key="1">
    <source>
        <dbReference type="ARBA" id="ARBA00006171"/>
    </source>
</evidence>
<dbReference type="OrthoDB" id="9797743at2"/>
<proteinExistence type="inferred from homology"/>
<dbReference type="SFLD" id="SFLDS00003">
    <property type="entry name" value="Haloacid_Dehalogenase"/>
    <property type="match status" value="1"/>
</dbReference>
<keyword evidence="4" id="KW-0460">Magnesium</keyword>
<feature type="active site" description="Proton donor/acceptor" evidence="2">
    <location>
        <position position="12"/>
    </location>
</feature>
<dbReference type="InterPro" id="IPR036412">
    <property type="entry name" value="HAD-like_sf"/>
</dbReference>